<proteinExistence type="predicted"/>
<protein>
    <submittedName>
        <fullName evidence="1">Uncharacterized protein</fullName>
    </submittedName>
</protein>
<gene>
    <name evidence="1" type="ORF">CPLFYP93_02461</name>
</gene>
<dbReference type="EMBL" id="CACRTV010000057">
    <property type="protein sequence ID" value="VYU48973.1"/>
    <property type="molecule type" value="Genomic_DNA"/>
</dbReference>
<organism evidence="1">
    <name type="scientific">Clostridium paraputrificum</name>
    <dbReference type="NCBI Taxonomy" id="29363"/>
    <lineage>
        <taxon>Bacteria</taxon>
        <taxon>Bacillati</taxon>
        <taxon>Bacillota</taxon>
        <taxon>Clostridia</taxon>
        <taxon>Eubacteriales</taxon>
        <taxon>Clostridiaceae</taxon>
        <taxon>Clostridium</taxon>
    </lineage>
</organism>
<evidence type="ECO:0000313" key="1">
    <source>
        <dbReference type="EMBL" id="VYU48973.1"/>
    </source>
</evidence>
<sequence>MLLGEMNSRIEPNFIKHVAEIYLSKEKEDTLSAKLSTRCFKQDGYVELVKFLQEQKYKKDINVLISKVRDYILNNGVGNVFRDYCFIPRVQKALLDEMKVDKKNFDITKILNDFGEFFNYQSKHNYDVSGGDCVGYLRHSFSLFLLSFSTDVYEEVNKRGTLINGEEGDISLDELLAVSYDSSDSKFSFRRDIRNIHEASKYLFASSARTYSSLYMDIVTNYKIYKINEGIDELAKSVIRRFHPKQKKVNYTRLLVNGTYFPSVVVEKPLELIATDYRINTYEVRNDMCILFYKELGQTLNYEIVRDLYNQFYLLDHRALASKNIGNLFSHTGLEQNSKENKDIFTAILYGMLSMRELMRYCEERNIDMLSIPTDVFRTNKYYKRFDSLEDCLMCYNQTSKLIREAKIDVYSDLMDGDTLYDNLRARSNFNFLSLKHMIDSVTLDETPAQQIKRYLYECTALLRQALISHKELEEYMRSKYSSNPDAPFSEVLDDALNEWFFNYNTNPDMGLLKKLIQCTSPEYKKKVFNSLDEVDYPMGIYRYLQLKINVLLHLMTVFSKFDKTGRDNEVTEYDLIMLLGEETICPLPDTIESEEDLVYIRNDRGIKMDLLVEEFQFGIRAEIASSYGLVIDEYSKYVQYANKLVNNKIASFDKVGVSTVYNVRLDENLRNASTVIYASKPTIMNPVLNQLKLICKCRYGYLYKGNTPYMSQGCLLHEKGWLVAPTGTVVRHIDDDFKFSN</sequence>
<reference evidence="1" key="1">
    <citation type="submission" date="2019-11" db="EMBL/GenBank/DDBJ databases">
        <authorList>
            <person name="Feng L."/>
        </authorList>
    </citation>
    <scope>NUCLEOTIDE SEQUENCE</scope>
    <source>
        <strain evidence="1">CParaputrificumLFYP93</strain>
    </source>
</reference>
<dbReference type="AlphaFoldDB" id="A0A6N3FAW5"/>
<dbReference type="RefSeq" id="WP_156561825.1">
    <property type="nucleotide sequence ID" value="NZ_CACRTV010000057.1"/>
</dbReference>
<name>A0A6N3FAW5_9CLOT</name>
<accession>A0A6N3FAW5</accession>